<organism evidence="4 5">
    <name type="scientific">Talaromyces islandicus</name>
    <name type="common">Penicillium islandicum</name>
    <dbReference type="NCBI Taxonomy" id="28573"/>
    <lineage>
        <taxon>Eukaryota</taxon>
        <taxon>Fungi</taxon>
        <taxon>Dikarya</taxon>
        <taxon>Ascomycota</taxon>
        <taxon>Pezizomycotina</taxon>
        <taxon>Eurotiomycetes</taxon>
        <taxon>Eurotiomycetidae</taxon>
        <taxon>Eurotiales</taxon>
        <taxon>Trichocomaceae</taxon>
        <taxon>Talaromyces</taxon>
        <taxon>Talaromyces sect. Islandici</taxon>
    </lineage>
</organism>
<dbReference type="PROSITE" id="PS00028">
    <property type="entry name" value="ZINC_FINGER_C2H2_1"/>
    <property type="match status" value="1"/>
</dbReference>
<feature type="domain" description="C2H2-type" evidence="3">
    <location>
        <begin position="87"/>
        <end position="110"/>
    </location>
</feature>
<protein>
    <recommendedName>
        <fullName evidence="3">C2H2-type domain-containing protein</fullName>
    </recommendedName>
</protein>
<evidence type="ECO:0000313" key="5">
    <source>
        <dbReference type="Proteomes" id="UP000054383"/>
    </source>
</evidence>
<dbReference type="InterPro" id="IPR039258">
    <property type="entry name" value="ZNF511"/>
</dbReference>
<dbReference type="PANTHER" id="PTHR21354:SF0">
    <property type="entry name" value="ZINC FINGER PROTEIN 511"/>
    <property type="match status" value="1"/>
</dbReference>
<sequence length="232" mass="26221">MAKRPRRDSADSGLNVPILTHQEAPGRRSSSMTPVAKISSSSTEQQPPQGRRGVMMHHYCSLPPHRETIDFASYDEYETHYLQTHVNRCSECGRNFPTLHFLSIHIEENHDPLILARRDRGEKTNYNFFIVNDGVDKQTSLLRLSNGPPRRSQTSQSPQEGRLRNRETSFSLPEILPGNNIKSANNAVEKNKKQGNSDQIDALVSSMSALDFVPASVTRRLEEESHKKMDQG</sequence>
<evidence type="ECO:0000256" key="2">
    <source>
        <dbReference type="SAM" id="MobiDB-lite"/>
    </source>
</evidence>
<dbReference type="InterPro" id="IPR013087">
    <property type="entry name" value="Znf_C2H2_type"/>
</dbReference>
<keyword evidence="1" id="KW-0863">Zinc-finger</keyword>
<dbReference type="OMA" id="YEEYEIH"/>
<dbReference type="PROSITE" id="PS50157">
    <property type="entry name" value="ZINC_FINGER_C2H2_2"/>
    <property type="match status" value="1"/>
</dbReference>
<keyword evidence="1" id="KW-0862">Zinc</keyword>
<keyword evidence="5" id="KW-1185">Reference proteome</keyword>
<feature type="region of interest" description="Disordered" evidence="2">
    <location>
        <begin position="141"/>
        <end position="181"/>
    </location>
</feature>
<dbReference type="Proteomes" id="UP000054383">
    <property type="component" value="Unassembled WGS sequence"/>
</dbReference>
<dbReference type="OrthoDB" id="18440at2759"/>
<proteinExistence type="predicted"/>
<accession>A0A0U1LWE1</accession>
<dbReference type="PANTHER" id="PTHR21354">
    <property type="entry name" value="ZINC FINGER PROTEIN 511"/>
    <property type="match status" value="1"/>
</dbReference>
<name>A0A0U1LWE1_TALIS</name>
<dbReference type="AlphaFoldDB" id="A0A0U1LWE1"/>
<evidence type="ECO:0000256" key="1">
    <source>
        <dbReference type="PROSITE-ProRule" id="PRU00042"/>
    </source>
</evidence>
<dbReference type="GO" id="GO:0008270">
    <property type="term" value="F:zinc ion binding"/>
    <property type="evidence" value="ECO:0007669"/>
    <property type="project" value="UniProtKB-KW"/>
</dbReference>
<feature type="region of interest" description="Disordered" evidence="2">
    <location>
        <begin position="1"/>
        <end position="51"/>
    </location>
</feature>
<evidence type="ECO:0000313" key="4">
    <source>
        <dbReference type="EMBL" id="CRG87106.1"/>
    </source>
</evidence>
<reference evidence="4 5" key="1">
    <citation type="submission" date="2015-04" db="EMBL/GenBank/DDBJ databases">
        <authorList>
            <person name="Syromyatnikov M.Y."/>
            <person name="Popov V.N."/>
        </authorList>
    </citation>
    <scope>NUCLEOTIDE SEQUENCE [LARGE SCALE GENOMIC DNA]</scope>
    <source>
        <strain evidence="4">WF-38-12</strain>
    </source>
</reference>
<evidence type="ECO:0000259" key="3">
    <source>
        <dbReference type="PROSITE" id="PS50157"/>
    </source>
</evidence>
<feature type="compositionally biased region" description="Polar residues" evidence="2">
    <location>
        <begin position="28"/>
        <end position="48"/>
    </location>
</feature>
<dbReference type="EMBL" id="CVMT01000003">
    <property type="protein sequence ID" value="CRG87106.1"/>
    <property type="molecule type" value="Genomic_DNA"/>
</dbReference>
<keyword evidence="1" id="KW-0479">Metal-binding</keyword>
<gene>
    <name evidence="4" type="ORF">PISL3812_04121</name>
</gene>